<evidence type="ECO:0000256" key="5">
    <source>
        <dbReference type="ARBA" id="ARBA00022679"/>
    </source>
</evidence>
<dbReference type="Proteomes" id="UP001059597">
    <property type="component" value="Chromosome"/>
</dbReference>
<evidence type="ECO:0000256" key="4">
    <source>
        <dbReference type="ARBA" id="ARBA00022553"/>
    </source>
</evidence>
<comment type="subcellular location">
    <subcellularLocation>
        <location evidence="2">Cell membrane</location>
    </subcellularLocation>
</comment>
<dbReference type="SUPFAM" id="SSF47384">
    <property type="entry name" value="Homodimeric domain of signal transducing histidine kinase"/>
    <property type="match status" value="1"/>
</dbReference>
<feature type="domain" description="HAMP" evidence="14">
    <location>
        <begin position="148"/>
        <end position="201"/>
    </location>
</feature>
<evidence type="ECO:0000256" key="11">
    <source>
        <dbReference type="SAM" id="MobiDB-lite"/>
    </source>
</evidence>
<sequence>MPSLPSFSKPAAPPQPIPPKPAWDPRPPVNVRPFPWLRPTIRIRLTLLYGGMFLMAGIVLLTIIYMLAADALHDGSALPLKILGGKFESTSDICDLPTQTSGPLLQQAVEQCLQHQRALALNSLLNRSLLALLGLTVVAFAFGYAMAGRVLSPLGRITRTAQRVAGSDLHRRIELGGPDDELKELADTFDEMLDRLDRAFESQRRFVANASHELRTPLAINRTLLEVQLADPDASPELAQLGKTLLATNERSEQLVEGLLLLARSENRVVDKKPVDLSEVAAQAVDQLREEAQAKGVVLRGVRQQVFVQGNGVLLERIALNLVQNAVRYNVPEGWVEVSTEPQPGCAVLVVTNTGPVVPAYEVENLFEPFRRLRTERTGSDKGVGLGLSIVRSVVRAHDGTITAEPREGGGLVMRVVLPL</sequence>
<dbReference type="InterPro" id="IPR003660">
    <property type="entry name" value="HAMP_dom"/>
</dbReference>
<evidence type="ECO:0000256" key="12">
    <source>
        <dbReference type="SAM" id="Phobius"/>
    </source>
</evidence>
<evidence type="ECO:0000256" key="6">
    <source>
        <dbReference type="ARBA" id="ARBA00022692"/>
    </source>
</evidence>
<evidence type="ECO:0000256" key="2">
    <source>
        <dbReference type="ARBA" id="ARBA00004236"/>
    </source>
</evidence>
<evidence type="ECO:0000256" key="9">
    <source>
        <dbReference type="ARBA" id="ARBA00023012"/>
    </source>
</evidence>
<reference evidence="15" key="1">
    <citation type="submission" date="2022-06" db="EMBL/GenBank/DDBJ databases">
        <title>Complete genome sequence of Streptomyces nigrescens HEK616.</title>
        <authorList>
            <person name="Asamizu S."/>
            <person name="Onaka H."/>
        </authorList>
    </citation>
    <scope>NUCLEOTIDE SEQUENCE</scope>
    <source>
        <strain evidence="15">HEK616</strain>
    </source>
</reference>
<gene>
    <name evidence="15" type="primary">cutS_2</name>
    <name evidence="15" type="ORF">HEK616_52100</name>
</gene>
<dbReference type="SMART" id="SM00387">
    <property type="entry name" value="HATPase_c"/>
    <property type="match status" value="1"/>
</dbReference>
<dbReference type="Pfam" id="PF00512">
    <property type="entry name" value="HisKA"/>
    <property type="match status" value="1"/>
</dbReference>
<keyword evidence="8 12" id="KW-1133">Transmembrane helix</keyword>
<keyword evidence="6 12" id="KW-0812">Transmembrane</keyword>
<dbReference type="PROSITE" id="PS50109">
    <property type="entry name" value="HIS_KIN"/>
    <property type="match status" value="1"/>
</dbReference>
<evidence type="ECO:0000256" key="7">
    <source>
        <dbReference type="ARBA" id="ARBA00022777"/>
    </source>
</evidence>
<dbReference type="PANTHER" id="PTHR45436:SF5">
    <property type="entry name" value="SENSOR HISTIDINE KINASE TRCS"/>
    <property type="match status" value="1"/>
</dbReference>
<dbReference type="InterPro" id="IPR005467">
    <property type="entry name" value="His_kinase_dom"/>
</dbReference>
<comment type="catalytic activity">
    <reaction evidence="1">
        <text>ATP + protein L-histidine = ADP + protein N-phospho-L-histidine.</text>
        <dbReference type="EC" id="2.7.13.3"/>
    </reaction>
</comment>
<keyword evidence="16" id="KW-1185">Reference proteome</keyword>
<dbReference type="RefSeq" id="WP_261955266.1">
    <property type="nucleotide sequence ID" value="NZ_AP026073.1"/>
</dbReference>
<dbReference type="SMART" id="SM00304">
    <property type="entry name" value="HAMP"/>
    <property type="match status" value="1"/>
</dbReference>
<dbReference type="InterPro" id="IPR003661">
    <property type="entry name" value="HisK_dim/P_dom"/>
</dbReference>
<feature type="region of interest" description="Disordered" evidence="11">
    <location>
        <begin position="1"/>
        <end position="24"/>
    </location>
</feature>
<dbReference type="EC" id="2.7.13.3" evidence="3"/>
<proteinExistence type="predicted"/>
<dbReference type="CDD" id="cd00082">
    <property type="entry name" value="HisKA"/>
    <property type="match status" value="1"/>
</dbReference>
<dbReference type="PRINTS" id="PR00344">
    <property type="entry name" value="BCTRLSENSOR"/>
</dbReference>
<evidence type="ECO:0000256" key="10">
    <source>
        <dbReference type="ARBA" id="ARBA00023136"/>
    </source>
</evidence>
<dbReference type="Pfam" id="PF00672">
    <property type="entry name" value="HAMP"/>
    <property type="match status" value="1"/>
</dbReference>
<keyword evidence="10 12" id="KW-0472">Membrane</keyword>
<feature type="domain" description="Histidine kinase" evidence="13">
    <location>
        <begin position="209"/>
        <end position="420"/>
    </location>
</feature>
<evidence type="ECO:0000256" key="1">
    <source>
        <dbReference type="ARBA" id="ARBA00000085"/>
    </source>
</evidence>
<dbReference type="Pfam" id="PF02518">
    <property type="entry name" value="HATPase_c"/>
    <property type="match status" value="1"/>
</dbReference>
<name>A0ABM7ZZB9_STRNI</name>
<dbReference type="EMBL" id="AP026073">
    <property type="protein sequence ID" value="BDM71723.1"/>
    <property type="molecule type" value="Genomic_DNA"/>
</dbReference>
<evidence type="ECO:0000256" key="3">
    <source>
        <dbReference type="ARBA" id="ARBA00012438"/>
    </source>
</evidence>
<dbReference type="CDD" id="cd06225">
    <property type="entry name" value="HAMP"/>
    <property type="match status" value="1"/>
</dbReference>
<evidence type="ECO:0000313" key="16">
    <source>
        <dbReference type="Proteomes" id="UP001059597"/>
    </source>
</evidence>
<accession>A0ABM7ZZB9</accession>
<dbReference type="PROSITE" id="PS50885">
    <property type="entry name" value="HAMP"/>
    <property type="match status" value="1"/>
</dbReference>
<dbReference type="InterPro" id="IPR036890">
    <property type="entry name" value="HATPase_C_sf"/>
</dbReference>
<dbReference type="Gene3D" id="6.10.340.10">
    <property type="match status" value="1"/>
</dbReference>
<dbReference type="InterPro" id="IPR036097">
    <property type="entry name" value="HisK_dim/P_sf"/>
</dbReference>
<dbReference type="Gene3D" id="1.10.287.130">
    <property type="match status" value="1"/>
</dbReference>
<evidence type="ECO:0000313" key="15">
    <source>
        <dbReference type="EMBL" id="BDM71723.1"/>
    </source>
</evidence>
<protein>
    <recommendedName>
        <fullName evidence="3">histidine kinase</fullName>
        <ecNumber evidence="3">2.7.13.3</ecNumber>
    </recommendedName>
</protein>
<feature type="transmembrane region" description="Helical" evidence="12">
    <location>
        <begin position="47"/>
        <end position="68"/>
    </location>
</feature>
<dbReference type="SMART" id="SM00388">
    <property type="entry name" value="HisKA"/>
    <property type="match status" value="1"/>
</dbReference>
<keyword evidence="5" id="KW-0808">Transferase</keyword>
<evidence type="ECO:0000259" key="13">
    <source>
        <dbReference type="PROSITE" id="PS50109"/>
    </source>
</evidence>
<dbReference type="InterPro" id="IPR003594">
    <property type="entry name" value="HATPase_dom"/>
</dbReference>
<dbReference type="SUPFAM" id="SSF158472">
    <property type="entry name" value="HAMP domain-like"/>
    <property type="match status" value="1"/>
</dbReference>
<keyword evidence="9" id="KW-0902">Two-component regulatory system</keyword>
<evidence type="ECO:0000259" key="14">
    <source>
        <dbReference type="PROSITE" id="PS50885"/>
    </source>
</evidence>
<dbReference type="Gene3D" id="3.30.565.10">
    <property type="entry name" value="Histidine kinase-like ATPase, C-terminal domain"/>
    <property type="match status" value="1"/>
</dbReference>
<feature type="compositionally biased region" description="Pro residues" evidence="11">
    <location>
        <begin position="11"/>
        <end position="24"/>
    </location>
</feature>
<dbReference type="PANTHER" id="PTHR45436">
    <property type="entry name" value="SENSOR HISTIDINE KINASE YKOH"/>
    <property type="match status" value="1"/>
</dbReference>
<dbReference type="InterPro" id="IPR050428">
    <property type="entry name" value="TCS_sensor_his_kinase"/>
</dbReference>
<feature type="transmembrane region" description="Helical" evidence="12">
    <location>
        <begin position="129"/>
        <end position="147"/>
    </location>
</feature>
<evidence type="ECO:0000256" key="8">
    <source>
        <dbReference type="ARBA" id="ARBA00022989"/>
    </source>
</evidence>
<organism evidence="15 16">
    <name type="scientific">Streptomyces nigrescens</name>
    <dbReference type="NCBI Taxonomy" id="1920"/>
    <lineage>
        <taxon>Bacteria</taxon>
        <taxon>Bacillati</taxon>
        <taxon>Actinomycetota</taxon>
        <taxon>Actinomycetes</taxon>
        <taxon>Kitasatosporales</taxon>
        <taxon>Streptomycetaceae</taxon>
        <taxon>Streptomyces</taxon>
    </lineage>
</organism>
<keyword evidence="4" id="KW-0597">Phosphoprotein</keyword>
<keyword evidence="7" id="KW-0418">Kinase</keyword>
<dbReference type="SUPFAM" id="SSF55874">
    <property type="entry name" value="ATPase domain of HSP90 chaperone/DNA topoisomerase II/histidine kinase"/>
    <property type="match status" value="1"/>
</dbReference>
<dbReference type="InterPro" id="IPR004358">
    <property type="entry name" value="Sig_transdc_His_kin-like_C"/>
</dbReference>